<gene>
    <name evidence="1" type="ORF">BASA50_009052</name>
</gene>
<keyword evidence="2" id="KW-1185">Reference proteome</keyword>
<dbReference type="Proteomes" id="UP001648503">
    <property type="component" value="Unassembled WGS sequence"/>
</dbReference>
<evidence type="ECO:0000313" key="1">
    <source>
        <dbReference type="EMBL" id="KAH6591052.1"/>
    </source>
</evidence>
<reference evidence="1 2" key="1">
    <citation type="submission" date="2021-02" db="EMBL/GenBank/DDBJ databases">
        <title>Variation within the Batrachochytrium salamandrivorans European outbreak.</title>
        <authorList>
            <person name="Kelly M."/>
            <person name="Pasmans F."/>
            <person name="Shea T.P."/>
            <person name="Munoz J.F."/>
            <person name="Carranza S."/>
            <person name="Cuomo C.A."/>
            <person name="Martel A."/>
        </authorList>
    </citation>
    <scope>NUCLEOTIDE SEQUENCE [LARGE SCALE GENOMIC DNA]</scope>
    <source>
        <strain evidence="1 2">AMFP18/2</strain>
    </source>
</reference>
<evidence type="ECO:0000313" key="2">
    <source>
        <dbReference type="Proteomes" id="UP001648503"/>
    </source>
</evidence>
<sequence>MDGSPHKDPIYGLIMELVSIETQKQPNGKSAYKSTLYKLLMELLFIDAVKPPAPTLPSGNILKRTFRMLSRDTRSRLGQSSMPTHSLLQESSTMQPILNSGLEATAMPDSPPTMTFITTQELTELGSLPDPQQPQLLSRSSKSKSIFKFRFRLGRRDTTFVSNTGLDEPQDSTNTVGSGSNSNRSFIGSAVDAIKLWLKTNTSKKSNVVRTALLPATPLASVV</sequence>
<name>A0ABQ8F2Q4_9FUNG</name>
<proteinExistence type="predicted"/>
<protein>
    <submittedName>
        <fullName evidence="1">Uncharacterized protein</fullName>
    </submittedName>
</protein>
<dbReference type="EMBL" id="JAFCIX010000418">
    <property type="protein sequence ID" value="KAH6591052.1"/>
    <property type="molecule type" value="Genomic_DNA"/>
</dbReference>
<organism evidence="1 2">
    <name type="scientific">Batrachochytrium salamandrivorans</name>
    <dbReference type="NCBI Taxonomy" id="1357716"/>
    <lineage>
        <taxon>Eukaryota</taxon>
        <taxon>Fungi</taxon>
        <taxon>Fungi incertae sedis</taxon>
        <taxon>Chytridiomycota</taxon>
        <taxon>Chytridiomycota incertae sedis</taxon>
        <taxon>Chytridiomycetes</taxon>
        <taxon>Rhizophydiales</taxon>
        <taxon>Rhizophydiales incertae sedis</taxon>
        <taxon>Batrachochytrium</taxon>
    </lineage>
</organism>
<accession>A0ABQ8F2Q4</accession>
<comment type="caution">
    <text evidence="1">The sequence shown here is derived from an EMBL/GenBank/DDBJ whole genome shotgun (WGS) entry which is preliminary data.</text>
</comment>